<feature type="compositionally biased region" description="Low complexity" evidence="1">
    <location>
        <begin position="69"/>
        <end position="80"/>
    </location>
</feature>
<dbReference type="RefSeq" id="XP_044549969.1">
    <property type="nucleotide sequence ID" value="XM_044692619.1"/>
</dbReference>
<dbReference type="EMBL" id="PYSW02000017">
    <property type="protein sequence ID" value="KAG2385976.1"/>
    <property type="molecule type" value="Genomic_DNA"/>
</dbReference>
<organism evidence="3 4">
    <name type="scientific">Naegleria lovaniensis</name>
    <name type="common">Amoeba</name>
    <dbReference type="NCBI Taxonomy" id="51637"/>
    <lineage>
        <taxon>Eukaryota</taxon>
        <taxon>Discoba</taxon>
        <taxon>Heterolobosea</taxon>
        <taxon>Tetramitia</taxon>
        <taxon>Eutetramitia</taxon>
        <taxon>Vahlkampfiidae</taxon>
        <taxon>Naegleria</taxon>
    </lineage>
</organism>
<accession>A0AA88KM25</accession>
<evidence type="ECO:0000313" key="3">
    <source>
        <dbReference type="EMBL" id="KAG2385976.1"/>
    </source>
</evidence>
<name>A0AA88KM25_NAELO</name>
<feature type="region of interest" description="Disordered" evidence="1">
    <location>
        <begin position="213"/>
        <end position="234"/>
    </location>
</feature>
<proteinExistence type="predicted"/>
<feature type="region of interest" description="Disordered" evidence="1">
    <location>
        <begin position="93"/>
        <end position="137"/>
    </location>
</feature>
<reference evidence="3 4" key="1">
    <citation type="journal article" date="2018" name="BMC Genomics">
        <title>The genome of Naegleria lovaniensis, the basis for a comparative approach to unravel pathogenicity factors of the human pathogenic amoeba N. fowleri.</title>
        <authorList>
            <person name="Liechti N."/>
            <person name="Schurch N."/>
            <person name="Bruggmann R."/>
            <person name="Wittwer M."/>
        </authorList>
    </citation>
    <scope>NUCLEOTIDE SEQUENCE [LARGE SCALE GENOMIC DNA]</scope>
    <source>
        <strain evidence="3 4">ATCC 30569</strain>
    </source>
</reference>
<sequence>MKQSLVTVALLLVFLIVSVVYANDRPRIFNQVSGEREIRRGIRDVMIAKRVERRIEETKKGVKPTGTTSNNNKASSSSINQSLRDSFIQKVVQQQLQESAPTAPASPSAIAPRRPSKKNNTLSNTLTYNDMSLLREKRRKLRAKRRLERENRRMKQAQENPFQGVQSPSPKQLRREKIRLAREKKRIAREEERGLRVGVEPVSDEELERVAKRARRKKQQSRKKLDSRVRMGGVHTRTTQSGNIEIVIHLPKGKKPRTLRNL</sequence>
<keyword evidence="4" id="KW-1185">Reference proteome</keyword>
<dbReference type="AlphaFoldDB" id="A0AA88KM25"/>
<protein>
    <submittedName>
        <fullName evidence="3">Uncharacterized protein</fullName>
    </submittedName>
</protein>
<feature type="region of interest" description="Disordered" evidence="1">
    <location>
        <begin position="150"/>
        <end position="173"/>
    </location>
</feature>
<keyword evidence="2" id="KW-0732">Signal</keyword>
<dbReference type="Proteomes" id="UP000816034">
    <property type="component" value="Unassembled WGS sequence"/>
</dbReference>
<feature type="region of interest" description="Disordered" evidence="1">
    <location>
        <begin position="56"/>
        <end position="80"/>
    </location>
</feature>
<evidence type="ECO:0000256" key="1">
    <source>
        <dbReference type="SAM" id="MobiDB-lite"/>
    </source>
</evidence>
<evidence type="ECO:0000256" key="2">
    <source>
        <dbReference type="SAM" id="SignalP"/>
    </source>
</evidence>
<feature type="compositionally biased region" description="Basic residues" evidence="1">
    <location>
        <begin position="213"/>
        <end position="222"/>
    </location>
</feature>
<feature type="compositionally biased region" description="Polar residues" evidence="1">
    <location>
        <begin position="118"/>
        <end position="130"/>
    </location>
</feature>
<feature type="compositionally biased region" description="Low complexity" evidence="1">
    <location>
        <begin position="99"/>
        <end position="113"/>
    </location>
</feature>
<feature type="chain" id="PRO_5041682817" evidence="2">
    <location>
        <begin position="23"/>
        <end position="262"/>
    </location>
</feature>
<feature type="compositionally biased region" description="Polar residues" evidence="1">
    <location>
        <begin position="157"/>
        <end position="170"/>
    </location>
</feature>
<dbReference type="GeneID" id="68095580"/>
<feature type="signal peptide" evidence="2">
    <location>
        <begin position="1"/>
        <end position="22"/>
    </location>
</feature>
<gene>
    <name evidence="3" type="ORF">C9374_003125</name>
</gene>
<comment type="caution">
    <text evidence="3">The sequence shown here is derived from an EMBL/GenBank/DDBJ whole genome shotgun (WGS) entry which is preliminary data.</text>
</comment>
<evidence type="ECO:0000313" key="4">
    <source>
        <dbReference type="Proteomes" id="UP000816034"/>
    </source>
</evidence>